<evidence type="ECO:0000313" key="2">
    <source>
        <dbReference type="Proteomes" id="UP001500604"/>
    </source>
</evidence>
<dbReference type="Proteomes" id="UP001500604">
    <property type="component" value="Unassembled WGS sequence"/>
</dbReference>
<accession>A0ABP8V2G8</accession>
<dbReference type="EMBL" id="BAABFL010000117">
    <property type="protein sequence ID" value="GAA4649052.1"/>
    <property type="molecule type" value="Genomic_DNA"/>
</dbReference>
<evidence type="ECO:0000313" key="1">
    <source>
        <dbReference type="EMBL" id="GAA4649052.1"/>
    </source>
</evidence>
<proteinExistence type="predicted"/>
<keyword evidence="2" id="KW-1185">Reference proteome</keyword>
<name>A0ABP8V2G8_9GAMM</name>
<organism evidence="1 2">
    <name type="scientific">Kistimonas scapharcae</name>
    <dbReference type="NCBI Taxonomy" id="1036133"/>
    <lineage>
        <taxon>Bacteria</taxon>
        <taxon>Pseudomonadati</taxon>
        <taxon>Pseudomonadota</taxon>
        <taxon>Gammaproteobacteria</taxon>
        <taxon>Oceanospirillales</taxon>
        <taxon>Endozoicomonadaceae</taxon>
        <taxon>Kistimonas</taxon>
    </lineage>
</organism>
<reference evidence="2" key="1">
    <citation type="journal article" date="2019" name="Int. J. Syst. Evol. Microbiol.">
        <title>The Global Catalogue of Microorganisms (GCM) 10K type strain sequencing project: providing services to taxonomists for standard genome sequencing and annotation.</title>
        <authorList>
            <consortium name="The Broad Institute Genomics Platform"/>
            <consortium name="The Broad Institute Genome Sequencing Center for Infectious Disease"/>
            <person name="Wu L."/>
            <person name="Ma J."/>
        </authorList>
    </citation>
    <scope>NUCLEOTIDE SEQUENCE [LARGE SCALE GENOMIC DNA]</scope>
    <source>
        <strain evidence="2">JCM 17805</strain>
    </source>
</reference>
<sequence>MLQHVLQLHLANKGVDDQIAMLGRRIIDLTDAVHAARLELISETGRLVVEVNRTESDVTLRIASH</sequence>
<protein>
    <submittedName>
        <fullName evidence="1">Uncharacterized protein</fullName>
    </submittedName>
</protein>
<comment type="caution">
    <text evidence="1">The sequence shown here is derived from an EMBL/GenBank/DDBJ whole genome shotgun (WGS) entry which is preliminary data.</text>
</comment>
<gene>
    <name evidence="1" type="ORF">GCM10023116_13260</name>
</gene>